<protein>
    <recommendedName>
        <fullName evidence="5">Seryl-tRNA synthetase</fullName>
    </recommendedName>
</protein>
<keyword evidence="1" id="KW-1133">Transmembrane helix</keyword>
<dbReference type="EMBL" id="FZPD01000002">
    <property type="protein sequence ID" value="SNS85440.1"/>
    <property type="molecule type" value="Genomic_DNA"/>
</dbReference>
<feature type="transmembrane region" description="Helical" evidence="1">
    <location>
        <begin position="82"/>
        <end position="99"/>
    </location>
</feature>
<dbReference type="AlphaFoldDB" id="A0A239HVI2"/>
<gene>
    <name evidence="3" type="ORF">SAMN05421640_1534</name>
</gene>
<accession>A0A239HVI2</accession>
<organism evidence="3 4">
    <name type="scientific">Ekhidna lutea</name>
    <dbReference type="NCBI Taxonomy" id="447679"/>
    <lineage>
        <taxon>Bacteria</taxon>
        <taxon>Pseudomonadati</taxon>
        <taxon>Bacteroidota</taxon>
        <taxon>Cytophagia</taxon>
        <taxon>Cytophagales</taxon>
        <taxon>Reichenbachiellaceae</taxon>
        <taxon>Ekhidna</taxon>
    </lineage>
</organism>
<evidence type="ECO:0000256" key="2">
    <source>
        <dbReference type="SAM" id="SignalP"/>
    </source>
</evidence>
<evidence type="ECO:0000313" key="4">
    <source>
        <dbReference type="Proteomes" id="UP000198393"/>
    </source>
</evidence>
<evidence type="ECO:0000313" key="3">
    <source>
        <dbReference type="EMBL" id="SNS85440.1"/>
    </source>
</evidence>
<keyword evidence="4" id="KW-1185">Reference proteome</keyword>
<proteinExistence type="predicted"/>
<reference evidence="3 4" key="1">
    <citation type="submission" date="2017-06" db="EMBL/GenBank/DDBJ databases">
        <authorList>
            <person name="Kim H.J."/>
            <person name="Triplett B.A."/>
        </authorList>
    </citation>
    <scope>NUCLEOTIDE SEQUENCE [LARGE SCALE GENOMIC DNA]</scope>
    <source>
        <strain evidence="3 4">DSM 19307</strain>
    </source>
</reference>
<keyword evidence="1" id="KW-0472">Membrane</keyword>
<dbReference type="RefSeq" id="WP_089356259.1">
    <property type="nucleotide sequence ID" value="NZ_FZPD01000002.1"/>
</dbReference>
<keyword evidence="1" id="KW-0812">Transmembrane</keyword>
<evidence type="ECO:0008006" key="5">
    <source>
        <dbReference type="Google" id="ProtNLM"/>
    </source>
</evidence>
<evidence type="ECO:0000256" key="1">
    <source>
        <dbReference type="SAM" id="Phobius"/>
    </source>
</evidence>
<dbReference type="Proteomes" id="UP000198393">
    <property type="component" value="Unassembled WGS sequence"/>
</dbReference>
<feature type="chain" id="PRO_5012353696" description="Seryl-tRNA synthetase" evidence="2">
    <location>
        <begin position="23"/>
        <end position="100"/>
    </location>
</feature>
<keyword evidence="2" id="KW-0732">Signal</keyword>
<name>A0A239HVI2_EKHLU</name>
<sequence>MKKIKYFAFVCILGLSSLSATAAETDPVKTNPQERVEQLENRIQHIWKMDFSDMDKEQKMTLKMEVKEIKRELKQKGLDSKVSISVGAIIIILLLLILLT</sequence>
<feature type="signal peptide" evidence="2">
    <location>
        <begin position="1"/>
        <end position="22"/>
    </location>
</feature>